<name>A0A9D3YEU8_DREPO</name>
<gene>
    <name evidence="2" type="ORF">DPMN_074225</name>
</gene>
<accession>A0A9D3YEU8</accession>
<evidence type="ECO:0000313" key="3">
    <source>
        <dbReference type="Proteomes" id="UP000828390"/>
    </source>
</evidence>
<dbReference type="AlphaFoldDB" id="A0A9D3YEU8"/>
<feature type="region of interest" description="Disordered" evidence="1">
    <location>
        <begin position="151"/>
        <end position="195"/>
    </location>
</feature>
<reference evidence="2" key="1">
    <citation type="journal article" date="2019" name="bioRxiv">
        <title>The Genome of the Zebra Mussel, Dreissena polymorpha: A Resource for Invasive Species Research.</title>
        <authorList>
            <person name="McCartney M.A."/>
            <person name="Auch B."/>
            <person name="Kono T."/>
            <person name="Mallez S."/>
            <person name="Zhang Y."/>
            <person name="Obille A."/>
            <person name="Becker A."/>
            <person name="Abrahante J.E."/>
            <person name="Garbe J."/>
            <person name="Badalamenti J.P."/>
            <person name="Herman A."/>
            <person name="Mangelson H."/>
            <person name="Liachko I."/>
            <person name="Sullivan S."/>
            <person name="Sone E.D."/>
            <person name="Koren S."/>
            <person name="Silverstein K.A.T."/>
            <person name="Beckman K.B."/>
            <person name="Gohl D.M."/>
        </authorList>
    </citation>
    <scope>NUCLEOTIDE SEQUENCE</scope>
    <source>
        <strain evidence="2">Duluth1</strain>
        <tissue evidence="2">Whole animal</tissue>
    </source>
</reference>
<protein>
    <submittedName>
        <fullName evidence="2">Uncharacterized protein</fullName>
    </submittedName>
</protein>
<comment type="caution">
    <text evidence="2">The sequence shown here is derived from an EMBL/GenBank/DDBJ whole genome shotgun (WGS) entry which is preliminary data.</text>
</comment>
<reference evidence="2" key="2">
    <citation type="submission" date="2020-11" db="EMBL/GenBank/DDBJ databases">
        <authorList>
            <person name="McCartney M.A."/>
            <person name="Auch B."/>
            <person name="Kono T."/>
            <person name="Mallez S."/>
            <person name="Becker A."/>
            <person name="Gohl D.M."/>
            <person name="Silverstein K.A.T."/>
            <person name="Koren S."/>
            <person name="Bechman K.B."/>
            <person name="Herman A."/>
            <person name="Abrahante J.E."/>
            <person name="Garbe J."/>
        </authorList>
    </citation>
    <scope>NUCLEOTIDE SEQUENCE</scope>
    <source>
        <strain evidence="2">Duluth1</strain>
        <tissue evidence="2">Whole animal</tissue>
    </source>
</reference>
<organism evidence="2 3">
    <name type="scientific">Dreissena polymorpha</name>
    <name type="common">Zebra mussel</name>
    <name type="synonym">Mytilus polymorpha</name>
    <dbReference type="NCBI Taxonomy" id="45954"/>
    <lineage>
        <taxon>Eukaryota</taxon>
        <taxon>Metazoa</taxon>
        <taxon>Spiralia</taxon>
        <taxon>Lophotrochozoa</taxon>
        <taxon>Mollusca</taxon>
        <taxon>Bivalvia</taxon>
        <taxon>Autobranchia</taxon>
        <taxon>Heteroconchia</taxon>
        <taxon>Euheterodonta</taxon>
        <taxon>Imparidentia</taxon>
        <taxon>Neoheterodontei</taxon>
        <taxon>Myida</taxon>
        <taxon>Dreissenoidea</taxon>
        <taxon>Dreissenidae</taxon>
        <taxon>Dreissena</taxon>
    </lineage>
</organism>
<dbReference type="EMBL" id="JAIWYP010000015">
    <property type="protein sequence ID" value="KAH3699269.1"/>
    <property type="molecule type" value="Genomic_DNA"/>
</dbReference>
<keyword evidence="3" id="KW-1185">Reference proteome</keyword>
<proteinExistence type="predicted"/>
<evidence type="ECO:0000313" key="2">
    <source>
        <dbReference type="EMBL" id="KAH3699269.1"/>
    </source>
</evidence>
<dbReference type="Proteomes" id="UP000828390">
    <property type="component" value="Unassembled WGS sequence"/>
</dbReference>
<evidence type="ECO:0000256" key="1">
    <source>
        <dbReference type="SAM" id="MobiDB-lite"/>
    </source>
</evidence>
<sequence>MNFLRKIFSDGVRAGSNSLFWSEEPKRKNKTSGDCIDIVNEKCKRQKSEVNHNQDNNVHQSQVLHDVDAENGQPAQLKKTDVCMTVDVYAASRGGTGSICTSRSSCTNTADSPLKSTRISTELGASECQKLVSKSKPIKISCASQVTTTVKKKASATSAQRDDSYETIQPACEYSPESTSPYSGAYLPKNKEKKL</sequence>